<evidence type="ECO:0000259" key="2">
    <source>
        <dbReference type="SMART" id="SM01406"/>
    </source>
</evidence>
<feature type="compositionally biased region" description="Polar residues" evidence="1">
    <location>
        <begin position="110"/>
        <end position="121"/>
    </location>
</feature>
<dbReference type="AlphaFoldDB" id="A0A316W792"/>
<dbReference type="STRING" id="1522189.A0A316W792"/>
<sequence>MSATQAREQSRSASRNDRMSDEEGRSDGSSLSMPPEDEESVDGEGEEGDENDKDEVDEAMEVEDGEPDEEDDARENGRAAMISDDDEDSASSAPQRPRTIRREKRVVSTPADTPTPRTQSGRPARAAVRKPVIDSGDYGEDDDEEEEEQEEEEEEEEVLLEEEDEEDQDGEEDELEDDMAADSPVPSRQSKSKADASKQDVQQSGASKALRIRLKMSPSRPASTASSGAKPKTKSSSSSSGGSKLRFKAGKEADPKKRKRESGSESDFDTSIAGLGDGLPKTARQLARANAQKAAQAEAGAEGREGSWTPPPELGGEPAEELMSLPMEDENHPLRKRRTEAEEALRKSEINRRRKNQSERKLEDEKIETINRLLKRQVARNASSKDEEDPDDTGANAGSRSGLRTPAERKDEPTQMFRTVIGYTRTLVGVPLPAQSQQESPYQKRWNEVFPDLGVKRDHAQIQQATETNTLSTAA</sequence>
<name>A0A316W792_9BASI</name>
<dbReference type="Pfam" id="PF04795">
    <property type="entry name" value="PAPA-1"/>
    <property type="match status" value="1"/>
</dbReference>
<feature type="compositionally biased region" description="Basic and acidic residues" evidence="1">
    <location>
        <begin position="8"/>
        <end position="26"/>
    </location>
</feature>
<feature type="compositionally biased region" description="Acidic residues" evidence="1">
    <location>
        <begin position="137"/>
        <end position="180"/>
    </location>
</feature>
<dbReference type="EMBL" id="KZ819354">
    <property type="protein sequence ID" value="PWN45682.1"/>
    <property type="molecule type" value="Genomic_DNA"/>
</dbReference>
<gene>
    <name evidence="3" type="ORF">IE81DRAFT_165829</name>
</gene>
<dbReference type="OrthoDB" id="2021186at2759"/>
<evidence type="ECO:0000313" key="4">
    <source>
        <dbReference type="Proteomes" id="UP000245783"/>
    </source>
</evidence>
<feature type="region of interest" description="Disordered" evidence="1">
    <location>
        <begin position="1"/>
        <end position="416"/>
    </location>
</feature>
<proteinExistence type="predicted"/>
<feature type="compositionally biased region" description="Acidic residues" evidence="1">
    <location>
        <begin position="35"/>
        <end position="73"/>
    </location>
</feature>
<feature type="compositionally biased region" description="Basic and acidic residues" evidence="1">
    <location>
        <begin position="329"/>
        <end position="369"/>
    </location>
</feature>
<dbReference type="GO" id="GO:0031011">
    <property type="term" value="C:Ino80 complex"/>
    <property type="evidence" value="ECO:0007669"/>
    <property type="project" value="InterPro"/>
</dbReference>
<feature type="domain" description="INO80 complex subunit B-like conserved region" evidence="2">
    <location>
        <begin position="342"/>
        <end position="434"/>
    </location>
</feature>
<reference evidence="3 4" key="1">
    <citation type="journal article" date="2018" name="Mol. Biol. Evol.">
        <title>Broad Genomic Sampling Reveals a Smut Pathogenic Ancestry of the Fungal Clade Ustilaginomycotina.</title>
        <authorList>
            <person name="Kijpornyongpan T."/>
            <person name="Mondo S.J."/>
            <person name="Barry K."/>
            <person name="Sandor L."/>
            <person name="Lee J."/>
            <person name="Lipzen A."/>
            <person name="Pangilinan J."/>
            <person name="LaButti K."/>
            <person name="Hainaut M."/>
            <person name="Henrissat B."/>
            <person name="Grigoriev I.V."/>
            <person name="Spatafora J.W."/>
            <person name="Aime M.C."/>
        </authorList>
    </citation>
    <scope>NUCLEOTIDE SEQUENCE [LARGE SCALE GENOMIC DNA]</scope>
    <source>
        <strain evidence="3 4">MCA 4658</strain>
    </source>
</reference>
<evidence type="ECO:0000313" key="3">
    <source>
        <dbReference type="EMBL" id="PWN45682.1"/>
    </source>
</evidence>
<feature type="compositionally biased region" description="Low complexity" evidence="1">
    <location>
        <begin position="283"/>
        <end position="300"/>
    </location>
</feature>
<dbReference type="SMART" id="SM01406">
    <property type="entry name" value="PAPA-1"/>
    <property type="match status" value="1"/>
</dbReference>
<dbReference type="RefSeq" id="XP_025372842.1">
    <property type="nucleotide sequence ID" value="XM_025510572.1"/>
</dbReference>
<dbReference type="InterPro" id="IPR006880">
    <property type="entry name" value="INO80B_C"/>
</dbReference>
<feature type="compositionally biased region" description="Low complexity" evidence="1">
    <location>
        <begin position="221"/>
        <end position="244"/>
    </location>
</feature>
<protein>
    <recommendedName>
        <fullName evidence="2">INO80 complex subunit B-like conserved region domain-containing protein</fullName>
    </recommendedName>
</protein>
<organism evidence="3 4">
    <name type="scientific">Ceraceosorus guamensis</name>
    <dbReference type="NCBI Taxonomy" id="1522189"/>
    <lineage>
        <taxon>Eukaryota</taxon>
        <taxon>Fungi</taxon>
        <taxon>Dikarya</taxon>
        <taxon>Basidiomycota</taxon>
        <taxon>Ustilaginomycotina</taxon>
        <taxon>Exobasidiomycetes</taxon>
        <taxon>Ceraceosorales</taxon>
        <taxon>Ceraceosoraceae</taxon>
        <taxon>Ceraceosorus</taxon>
    </lineage>
</organism>
<dbReference type="InParanoid" id="A0A316W792"/>
<accession>A0A316W792</accession>
<evidence type="ECO:0000256" key="1">
    <source>
        <dbReference type="SAM" id="MobiDB-lite"/>
    </source>
</evidence>
<keyword evidence="4" id="KW-1185">Reference proteome</keyword>
<dbReference type="GeneID" id="37032442"/>
<dbReference type="Proteomes" id="UP000245783">
    <property type="component" value="Unassembled WGS sequence"/>
</dbReference>